<evidence type="ECO:0000313" key="3">
    <source>
        <dbReference type="EMBL" id="VAW72860.1"/>
    </source>
</evidence>
<evidence type="ECO:0000259" key="2">
    <source>
        <dbReference type="Pfam" id="PF13464"/>
    </source>
</evidence>
<dbReference type="PANTHER" id="PTHR34475:SF1">
    <property type="entry name" value="CYTOSKELETON PROTEIN RODZ"/>
    <property type="match status" value="1"/>
</dbReference>
<evidence type="ECO:0000256" key="1">
    <source>
        <dbReference type="SAM" id="Phobius"/>
    </source>
</evidence>
<dbReference type="InterPro" id="IPR010982">
    <property type="entry name" value="Lambda_DNA-bd_dom_sf"/>
</dbReference>
<keyword evidence="1" id="KW-0472">Membrane</keyword>
<dbReference type="EMBL" id="UOFK01000022">
    <property type="protein sequence ID" value="VAW72860.1"/>
    <property type="molecule type" value="Genomic_DNA"/>
</dbReference>
<keyword evidence="1" id="KW-1133">Transmembrane helix</keyword>
<proteinExistence type="predicted"/>
<dbReference type="InterPro" id="IPR025194">
    <property type="entry name" value="RodZ-like_C"/>
</dbReference>
<reference evidence="3" key="1">
    <citation type="submission" date="2018-06" db="EMBL/GenBank/DDBJ databases">
        <authorList>
            <person name="Zhirakovskaya E."/>
        </authorList>
    </citation>
    <scope>NUCLEOTIDE SEQUENCE</scope>
</reference>
<dbReference type="Pfam" id="PF13413">
    <property type="entry name" value="HTH_25"/>
    <property type="match status" value="1"/>
</dbReference>
<organism evidence="3">
    <name type="scientific">hydrothermal vent metagenome</name>
    <dbReference type="NCBI Taxonomy" id="652676"/>
    <lineage>
        <taxon>unclassified sequences</taxon>
        <taxon>metagenomes</taxon>
        <taxon>ecological metagenomes</taxon>
    </lineage>
</organism>
<dbReference type="GO" id="GO:0003677">
    <property type="term" value="F:DNA binding"/>
    <property type="evidence" value="ECO:0007669"/>
    <property type="project" value="InterPro"/>
</dbReference>
<dbReference type="AlphaFoldDB" id="A0A3B0Y7Q7"/>
<accession>A0A3B0Y7Q7</accession>
<dbReference type="InterPro" id="IPR050400">
    <property type="entry name" value="Bact_Cytoskel_RodZ"/>
</dbReference>
<keyword evidence="1" id="KW-0812">Transmembrane</keyword>
<dbReference type="Gene3D" id="1.10.260.40">
    <property type="entry name" value="lambda repressor-like DNA-binding domains"/>
    <property type="match status" value="1"/>
</dbReference>
<dbReference type="Pfam" id="PF13464">
    <property type="entry name" value="RodZ_C"/>
    <property type="match status" value="1"/>
</dbReference>
<dbReference type="PANTHER" id="PTHR34475">
    <property type="match status" value="1"/>
</dbReference>
<feature type="transmembrane region" description="Helical" evidence="1">
    <location>
        <begin position="120"/>
        <end position="140"/>
    </location>
</feature>
<name>A0A3B0Y7Q7_9ZZZZ</name>
<gene>
    <name evidence="3" type="ORF">MNBD_GAMMA13-723</name>
</gene>
<feature type="domain" description="Cytoskeleton protein RodZ-like C-terminal" evidence="2">
    <location>
        <begin position="235"/>
        <end position="303"/>
    </location>
</feature>
<protein>
    <recommendedName>
        <fullName evidence="2">Cytoskeleton protein RodZ-like C-terminal domain-containing protein</fullName>
    </recommendedName>
</protein>
<sequence>MSVELEDNAQAPPTNGLEAVGKRLAGTRQKQQLEVAAVATELHLRIEVIEALEAGDESGLPAMTFVRGYIKAYARLLGLDEQDVLAALPSSENYRAQPLKAVGMRRKQSLRLPLPLGKGIVWLLVIALLLALILYGLPLAERLMDKLNQSAEAVDSTLSLPLDAPTLLLDELSAPVFTSSPKTIASPEVKAPDEALQEQEKIVPLESISPTAEVTESEAAIVAEEPVTGPAEISMRFKEDSWVEMESHGRKLVVGTQRAGTRRTIQAEPPIQILLGNAPGVEISYRGESVDLRSYQRGKVARLLLED</sequence>